<dbReference type="EMBL" id="CP016094">
    <property type="protein sequence ID" value="AOS46461.1"/>
    <property type="molecule type" value="Genomic_DNA"/>
</dbReference>
<evidence type="ECO:0000313" key="2">
    <source>
        <dbReference type="EMBL" id="AOS46461.1"/>
    </source>
</evidence>
<proteinExistence type="predicted"/>
<dbReference type="AlphaFoldDB" id="A0A1D8AZZ2"/>
<keyword evidence="1" id="KW-0472">Membrane</keyword>
<accession>A0A1D8AZZ2</accession>
<dbReference type="STRING" id="1838286.Verru16b_03567"/>
<keyword evidence="3" id="KW-1185">Reference proteome</keyword>
<dbReference type="OrthoDB" id="194448at2"/>
<dbReference type="RefSeq" id="WP_069963506.1">
    <property type="nucleotide sequence ID" value="NZ_CP016094.1"/>
</dbReference>
<keyword evidence="1" id="KW-0812">Transmembrane</keyword>
<name>A0A1D8AZZ2_9BACT</name>
<protein>
    <recommendedName>
        <fullName evidence="4">Rod shape-determining protein MreD</fullName>
    </recommendedName>
</protein>
<keyword evidence="1" id="KW-1133">Transmembrane helix</keyword>
<feature type="transmembrane region" description="Helical" evidence="1">
    <location>
        <begin position="68"/>
        <end position="90"/>
    </location>
</feature>
<sequence length="177" mass="19206">MRRSDPRWLIVTLANLLLLWLAGLLNHAIAGLAVHVYVGGLLVTYAALRLDPRSGLIATLLTGLMADALTPVPFGTSLFLFSLVHAVVLYGRHRFPREGAIFGLVVALLANLFLVIALSFLLVGAGPRPAAAWLRIFADLLFSQLALLVIAPWFLALQDRAMELAAIHPETGRPVTR</sequence>
<feature type="transmembrane region" description="Helical" evidence="1">
    <location>
        <begin position="132"/>
        <end position="155"/>
    </location>
</feature>
<reference evidence="2 3" key="1">
    <citation type="submission" date="2016-06" db="EMBL/GenBank/DDBJ databases">
        <title>Three novel species with peptidoglycan cell walls form the new genus Lacunisphaera gen. nov. in the family Opitutaceae of the verrucomicrobial subdivision 4.</title>
        <authorList>
            <person name="Rast P."/>
            <person name="Gloeckner I."/>
            <person name="Jogler M."/>
            <person name="Boedeker C."/>
            <person name="Jeske O."/>
            <person name="Wiegand S."/>
            <person name="Reinhardt R."/>
            <person name="Schumann P."/>
            <person name="Rohde M."/>
            <person name="Spring S."/>
            <person name="Gloeckner F.O."/>
            <person name="Jogler C."/>
        </authorList>
    </citation>
    <scope>NUCLEOTIDE SEQUENCE [LARGE SCALE GENOMIC DNA]</scope>
    <source>
        <strain evidence="2 3">IG16b</strain>
    </source>
</reference>
<evidence type="ECO:0000313" key="3">
    <source>
        <dbReference type="Proteomes" id="UP000095228"/>
    </source>
</evidence>
<dbReference type="Proteomes" id="UP000095228">
    <property type="component" value="Chromosome"/>
</dbReference>
<evidence type="ECO:0008006" key="4">
    <source>
        <dbReference type="Google" id="ProtNLM"/>
    </source>
</evidence>
<feature type="transmembrane region" description="Helical" evidence="1">
    <location>
        <begin position="102"/>
        <end position="126"/>
    </location>
</feature>
<dbReference type="KEGG" id="obg:Verru16b_03567"/>
<gene>
    <name evidence="2" type="ORF">Verru16b_03567</name>
</gene>
<organism evidence="2 3">
    <name type="scientific">Lacunisphaera limnophila</name>
    <dbReference type="NCBI Taxonomy" id="1838286"/>
    <lineage>
        <taxon>Bacteria</taxon>
        <taxon>Pseudomonadati</taxon>
        <taxon>Verrucomicrobiota</taxon>
        <taxon>Opitutia</taxon>
        <taxon>Opitutales</taxon>
        <taxon>Opitutaceae</taxon>
        <taxon>Lacunisphaera</taxon>
    </lineage>
</organism>
<evidence type="ECO:0000256" key="1">
    <source>
        <dbReference type="SAM" id="Phobius"/>
    </source>
</evidence>